<protein>
    <submittedName>
        <fullName evidence="2">Uncharacterized protein</fullName>
    </submittedName>
</protein>
<name>A0A067T822_GALM3</name>
<evidence type="ECO:0000313" key="3">
    <source>
        <dbReference type="Proteomes" id="UP000027222"/>
    </source>
</evidence>
<accession>A0A067T822</accession>
<evidence type="ECO:0000256" key="1">
    <source>
        <dbReference type="SAM" id="MobiDB-lite"/>
    </source>
</evidence>
<keyword evidence="3" id="KW-1185">Reference proteome</keyword>
<gene>
    <name evidence="2" type="ORF">GALMADRAFT_1364660</name>
</gene>
<sequence>MQNGHTNPRSAPHPPIPQSEPSEPSPKSLLVHKTNDILPFRNSLLTEYARPPYGLGLSEEQVRRVREMSLEAQLWVGNEI</sequence>
<dbReference type="EMBL" id="KL142374">
    <property type="protein sequence ID" value="KDR78477.1"/>
    <property type="molecule type" value="Genomic_DNA"/>
</dbReference>
<dbReference type="OrthoDB" id="272271at2759"/>
<dbReference type="HOGENOM" id="CLU_2589929_0_0_1"/>
<proteinExistence type="predicted"/>
<organism evidence="2 3">
    <name type="scientific">Galerina marginata (strain CBS 339.88)</name>
    <dbReference type="NCBI Taxonomy" id="685588"/>
    <lineage>
        <taxon>Eukaryota</taxon>
        <taxon>Fungi</taxon>
        <taxon>Dikarya</taxon>
        <taxon>Basidiomycota</taxon>
        <taxon>Agaricomycotina</taxon>
        <taxon>Agaricomycetes</taxon>
        <taxon>Agaricomycetidae</taxon>
        <taxon>Agaricales</taxon>
        <taxon>Agaricineae</taxon>
        <taxon>Strophariaceae</taxon>
        <taxon>Galerina</taxon>
    </lineage>
</organism>
<dbReference type="Proteomes" id="UP000027222">
    <property type="component" value="Unassembled WGS sequence"/>
</dbReference>
<evidence type="ECO:0000313" key="2">
    <source>
        <dbReference type="EMBL" id="KDR78477.1"/>
    </source>
</evidence>
<dbReference type="AlphaFoldDB" id="A0A067T822"/>
<reference evidence="3" key="1">
    <citation type="journal article" date="2014" name="Proc. Natl. Acad. Sci. U.S.A.">
        <title>Extensive sampling of basidiomycete genomes demonstrates inadequacy of the white-rot/brown-rot paradigm for wood decay fungi.</title>
        <authorList>
            <person name="Riley R."/>
            <person name="Salamov A.A."/>
            <person name="Brown D.W."/>
            <person name="Nagy L.G."/>
            <person name="Floudas D."/>
            <person name="Held B.W."/>
            <person name="Levasseur A."/>
            <person name="Lombard V."/>
            <person name="Morin E."/>
            <person name="Otillar R."/>
            <person name="Lindquist E.A."/>
            <person name="Sun H."/>
            <person name="LaButti K.M."/>
            <person name="Schmutz J."/>
            <person name="Jabbour D."/>
            <person name="Luo H."/>
            <person name="Baker S.E."/>
            <person name="Pisabarro A.G."/>
            <person name="Walton J.D."/>
            <person name="Blanchette R.A."/>
            <person name="Henrissat B."/>
            <person name="Martin F."/>
            <person name="Cullen D."/>
            <person name="Hibbett D.S."/>
            <person name="Grigoriev I.V."/>
        </authorList>
    </citation>
    <scope>NUCLEOTIDE SEQUENCE [LARGE SCALE GENOMIC DNA]</scope>
    <source>
        <strain evidence="3">CBS 339.88</strain>
    </source>
</reference>
<feature type="compositionally biased region" description="Low complexity" evidence="1">
    <location>
        <begin position="19"/>
        <end position="28"/>
    </location>
</feature>
<feature type="region of interest" description="Disordered" evidence="1">
    <location>
        <begin position="1"/>
        <end position="29"/>
    </location>
</feature>